<dbReference type="BioCyc" id="MHAE859194:G1GR7-559-MONOMER"/>
<dbReference type="EMBL" id="CP002808">
    <property type="protein sequence ID" value="AEG72840.1"/>
    <property type="molecule type" value="Genomic_DNA"/>
</dbReference>
<sequence length="136" mass="15226">MKLASPVPVLSAGVLAVAGGSLYSNYQVSQPTPYILNKDSSIGEEIREETGCIVHVSERVWNNDKSLFVFRVLKKQGRNLFLRDIPPSQGRFISDVNDACSGRKASFKAGEKSQVYVYQEGGQWMYSSHYQSKDWT</sequence>
<dbReference type="AlphaFoldDB" id="F6FHZ2"/>
<name>F6FHZ2_MYCHI</name>
<reference evidence="1 2" key="1">
    <citation type="journal article" date="2011" name="J. Bacteriol.">
        <title>Complete genome sequences of two hemotropic Mycoplasmas, Mycoplasma haemofelis strain Ohio2 and Mycoplasma suis strain Illinois.</title>
        <authorList>
            <person name="Messick J.B."/>
            <person name="Santos A.P."/>
            <person name="Guimaraes A.M."/>
        </authorList>
    </citation>
    <scope>NUCLEOTIDE SEQUENCE [LARGE SCALE GENOMIC DNA]</scope>
    <source>
        <strain evidence="1 2">Ohio2</strain>
    </source>
</reference>
<evidence type="ECO:0000313" key="2">
    <source>
        <dbReference type="Proteomes" id="UP000007952"/>
    </source>
</evidence>
<evidence type="ECO:0000313" key="1">
    <source>
        <dbReference type="EMBL" id="AEG72840.1"/>
    </source>
</evidence>
<accession>F6FHZ2</accession>
<reference key="2">
    <citation type="submission" date="2011-05" db="EMBL/GenBank/DDBJ databases">
        <title>The Genome of Mycoplasma haemofelis Strain Ohio2, a pathogenic hemoplasma of the cat.</title>
        <authorList>
            <person name="Santos A.P."/>
            <person name="Guimaraes A.M.S."/>
            <person name="SanMiguel P.J."/>
            <person name="Martin S.W."/>
            <person name="Messick J.B."/>
        </authorList>
    </citation>
    <scope>NUCLEOTIDE SEQUENCE</scope>
    <source>
        <strain>Ohio2</strain>
    </source>
</reference>
<protein>
    <submittedName>
        <fullName evidence="1">Uncharacterized protein</fullName>
    </submittedName>
</protein>
<dbReference type="Proteomes" id="UP000007952">
    <property type="component" value="Chromosome"/>
</dbReference>
<dbReference type="STRING" id="859194.MHF_0568"/>
<dbReference type="KEGG" id="mhf:MHF_0568"/>
<proteinExistence type="predicted"/>
<organism evidence="1 2">
    <name type="scientific">Mycoplasma haemofelis (strain Ohio2)</name>
    <dbReference type="NCBI Taxonomy" id="859194"/>
    <lineage>
        <taxon>Bacteria</taxon>
        <taxon>Bacillati</taxon>
        <taxon>Mycoplasmatota</taxon>
        <taxon>Mollicutes</taxon>
        <taxon>Mycoplasmataceae</taxon>
        <taxon>Mycoplasma</taxon>
    </lineage>
</organism>
<gene>
    <name evidence="1" type="ordered locus">MHF_0568</name>
</gene>
<dbReference type="HOGENOM" id="CLU_1794368_0_0_14"/>